<protein>
    <submittedName>
        <fullName evidence="7">Transporter (CPA2 family)</fullName>
    </submittedName>
</protein>
<evidence type="ECO:0000256" key="4">
    <source>
        <dbReference type="ARBA" id="ARBA00023136"/>
    </source>
</evidence>
<accession>A0A3M0CQX7</accession>
<keyword evidence="2 5" id="KW-0812">Transmembrane</keyword>
<dbReference type="PANTHER" id="PTHR43021:SF2">
    <property type="entry name" value="CATION_H+ EXCHANGER DOMAIN-CONTAINING PROTEIN"/>
    <property type="match status" value="1"/>
</dbReference>
<feature type="transmembrane region" description="Helical" evidence="5">
    <location>
        <begin position="148"/>
        <end position="170"/>
    </location>
</feature>
<dbReference type="PANTHER" id="PTHR43021">
    <property type="entry name" value="NA(+)/H(+) ANTIPORTER-RELATED"/>
    <property type="match status" value="1"/>
</dbReference>
<feature type="domain" description="Cation/H+ exchanger transmembrane" evidence="6">
    <location>
        <begin position="14"/>
        <end position="392"/>
    </location>
</feature>
<keyword evidence="4 5" id="KW-0472">Membrane</keyword>
<dbReference type="InterPro" id="IPR038770">
    <property type="entry name" value="Na+/solute_symporter_sf"/>
</dbReference>
<dbReference type="GO" id="GO:0016020">
    <property type="term" value="C:membrane"/>
    <property type="evidence" value="ECO:0007669"/>
    <property type="project" value="UniProtKB-SubCell"/>
</dbReference>
<name>A0A3M0CQX7_9PROT</name>
<dbReference type="AlphaFoldDB" id="A0A3M0CQX7"/>
<evidence type="ECO:0000256" key="5">
    <source>
        <dbReference type="SAM" id="Phobius"/>
    </source>
</evidence>
<dbReference type="Proteomes" id="UP000271227">
    <property type="component" value="Unassembled WGS sequence"/>
</dbReference>
<dbReference type="EMBL" id="REFR01000009">
    <property type="protein sequence ID" value="RMB11974.1"/>
    <property type="molecule type" value="Genomic_DNA"/>
</dbReference>
<evidence type="ECO:0000256" key="1">
    <source>
        <dbReference type="ARBA" id="ARBA00004141"/>
    </source>
</evidence>
<dbReference type="Gene3D" id="1.20.1530.20">
    <property type="match status" value="1"/>
</dbReference>
<feature type="transmembrane region" description="Helical" evidence="5">
    <location>
        <begin position="308"/>
        <end position="329"/>
    </location>
</feature>
<evidence type="ECO:0000256" key="2">
    <source>
        <dbReference type="ARBA" id="ARBA00022692"/>
    </source>
</evidence>
<feature type="transmembrane region" description="Helical" evidence="5">
    <location>
        <begin position="206"/>
        <end position="225"/>
    </location>
</feature>
<feature type="transmembrane region" description="Helical" evidence="5">
    <location>
        <begin position="341"/>
        <end position="360"/>
    </location>
</feature>
<feature type="transmembrane region" description="Helical" evidence="5">
    <location>
        <begin position="30"/>
        <end position="48"/>
    </location>
</feature>
<comment type="caution">
    <text evidence="7">The sequence shown here is derived from an EMBL/GenBank/DDBJ whole genome shotgun (WGS) entry which is preliminary data.</text>
</comment>
<proteinExistence type="predicted"/>
<dbReference type="Pfam" id="PF00999">
    <property type="entry name" value="Na_H_Exchanger"/>
    <property type="match status" value="1"/>
</dbReference>
<evidence type="ECO:0000313" key="8">
    <source>
        <dbReference type="Proteomes" id="UP000271227"/>
    </source>
</evidence>
<reference evidence="7 8" key="1">
    <citation type="submission" date="2018-10" db="EMBL/GenBank/DDBJ databases">
        <title>Genomic Encyclopedia of Archaeal and Bacterial Type Strains, Phase II (KMG-II): from individual species to whole genera.</title>
        <authorList>
            <person name="Goeker M."/>
        </authorList>
    </citation>
    <scope>NUCLEOTIDE SEQUENCE [LARGE SCALE GENOMIC DNA]</scope>
    <source>
        <strain evidence="7 8">DSM 25217</strain>
    </source>
</reference>
<dbReference type="GO" id="GO:1902600">
    <property type="term" value="P:proton transmembrane transport"/>
    <property type="evidence" value="ECO:0007669"/>
    <property type="project" value="InterPro"/>
</dbReference>
<keyword evidence="3 5" id="KW-1133">Transmembrane helix</keyword>
<evidence type="ECO:0000259" key="6">
    <source>
        <dbReference type="Pfam" id="PF00999"/>
    </source>
</evidence>
<feature type="transmembrane region" description="Helical" evidence="5">
    <location>
        <begin position="237"/>
        <end position="263"/>
    </location>
</feature>
<dbReference type="GO" id="GO:0015297">
    <property type="term" value="F:antiporter activity"/>
    <property type="evidence" value="ECO:0007669"/>
    <property type="project" value="InterPro"/>
</dbReference>
<organism evidence="7 8">
    <name type="scientific">Eilatimonas milleporae</name>
    <dbReference type="NCBI Taxonomy" id="911205"/>
    <lineage>
        <taxon>Bacteria</taxon>
        <taxon>Pseudomonadati</taxon>
        <taxon>Pseudomonadota</taxon>
        <taxon>Alphaproteobacteria</taxon>
        <taxon>Kordiimonadales</taxon>
        <taxon>Kordiimonadaceae</taxon>
        <taxon>Eilatimonas</taxon>
    </lineage>
</organism>
<feature type="transmembrane region" description="Helical" evidence="5">
    <location>
        <begin position="283"/>
        <end position="301"/>
    </location>
</feature>
<feature type="transmembrane region" description="Helical" evidence="5">
    <location>
        <begin position="372"/>
        <end position="390"/>
    </location>
</feature>
<feature type="transmembrane region" description="Helical" evidence="5">
    <location>
        <begin position="55"/>
        <end position="75"/>
    </location>
</feature>
<dbReference type="RefSeq" id="WP_121937194.1">
    <property type="nucleotide sequence ID" value="NZ_REFR01000009.1"/>
</dbReference>
<comment type="subcellular location">
    <subcellularLocation>
        <location evidence="1">Membrane</location>
        <topology evidence="1">Multi-pass membrane protein</topology>
    </subcellularLocation>
</comment>
<evidence type="ECO:0000313" key="7">
    <source>
        <dbReference type="EMBL" id="RMB11974.1"/>
    </source>
</evidence>
<sequence>MHTTLLAFGGLLIVGLAADAIGRRTRLPRVTLLILFGLAAGPAGFDLLPDSVRGAYGLLTTVALTMVAFLLGGRLSARTLGSHGRDILIVSAVVTVATAAIVGGGLILAGTPLAMALLLGGIATATDPAATQDVVRQTGAKGPFTDTLLGIVALDDVWGVILFSLLLAAARTLSPEIGPEIGPEIAVTTAGDGSGWRLLAHGLWEVGGAVLAGSAVGLPGAYLTGRIRRGEPMLLEALGLVFLCAGLATWLGVSFLLTGMVAGSLIVNLARHHNRPFHAIERIEWPFMVLFFILAGAALHPDSLLKTGLFGAAFILLRMAARLLGGWLGGTVAGVGGPHRLWIGAALFPQAGVALGMALVAGEHMPDLAETLLPLTIGATIIFELVGPLMTQRALGRVGESRR</sequence>
<dbReference type="InterPro" id="IPR006153">
    <property type="entry name" value="Cation/H_exchanger_TM"/>
</dbReference>
<feature type="transmembrane region" description="Helical" evidence="5">
    <location>
        <begin position="87"/>
        <end position="109"/>
    </location>
</feature>
<keyword evidence="8" id="KW-1185">Reference proteome</keyword>
<dbReference type="OrthoDB" id="9778229at2"/>
<evidence type="ECO:0000256" key="3">
    <source>
        <dbReference type="ARBA" id="ARBA00022989"/>
    </source>
</evidence>
<gene>
    <name evidence="7" type="ORF">BXY39_0462</name>
</gene>
<dbReference type="InParanoid" id="A0A3M0CQX7"/>